<reference evidence="2 3" key="1">
    <citation type="submission" date="2012-02" db="EMBL/GenBank/DDBJ databases">
        <title>Complete genome sequence of Phycisphaera mikurensis NBRC 102666.</title>
        <authorList>
            <person name="Ankai A."/>
            <person name="Hosoyama A."/>
            <person name="Terui Y."/>
            <person name="Sekine M."/>
            <person name="Fukai R."/>
            <person name="Kato Y."/>
            <person name="Nakamura S."/>
            <person name="Yamada-Narita S."/>
            <person name="Kawakoshi A."/>
            <person name="Fukunaga Y."/>
            <person name="Yamazaki S."/>
            <person name="Fujita N."/>
        </authorList>
    </citation>
    <scope>NUCLEOTIDE SEQUENCE [LARGE SCALE GENOMIC DNA]</scope>
    <source>
        <strain evidence="3">NBRC 102666 / KCTC 22515 / FYK2301M01</strain>
    </source>
</reference>
<dbReference type="NCBIfam" id="TIGR02595">
    <property type="entry name" value="PEP_CTERM"/>
    <property type="match status" value="1"/>
</dbReference>
<evidence type="ECO:0000256" key="1">
    <source>
        <dbReference type="SAM" id="SignalP"/>
    </source>
</evidence>
<evidence type="ECO:0008006" key="4">
    <source>
        <dbReference type="Google" id="ProtNLM"/>
    </source>
</evidence>
<name>I0IHZ9_PHYMF</name>
<dbReference type="AlphaFoldDB" id="I0IHZ9"/>
<evidence type="ECO:0000313" key="2">
    <source>
        <dbReference type="EMBL" id="BAM04887.1"/>
    </source>
</evidence>
<gene>
    <name evidence="2" type="ordered locus">PSMK_27280</name>
</gene>
<feature type="chain" id="PRO_5003628857" description="PEP-CTERM protein-sorting domain-containing protein" evidence="1">
    <location>
        <begin position="23"/>
        <end position="273"/>
    </location>
</feature>
<dbReference type="HOGENOM" id="CLU_1018834_0_0_0"/>
<dbReference type="KEGG" id="phm:PSMK_27280"/>
<evidence type="ECO:0000313" key="3">
    <source>
        <dbReference type="Proteomes" id="UP000007881"/>
    </source>
</evidence>
<keyword evidence="3" id="KW-1185">Reference proteome</keyword>
<protein>
    <recommendedName>
        <fullName evidence="4">PEP-CTERM protein-sorting domain-containing protein</fullName>
    </recommendedName>
</protein>
<dbReference type="Proteomes" id="UP000007881">
    <property type="component" value="Chromosome"/>
</dbReference>
<sequence>MKIVPTTPALLLAAATAVPAAAAPVTLGDFTRLGADTDATVSFSGNTGGTVAYNANGEPRVDVGIVSSLTEAATFTQVGDKITFSGTYDSITTSASSNNAFYNGFLFNSVAAPRNGSGEVLKVNLGYGSDSAGDARFTRIGNNSAFAGGSAFAGEVIFEDDQKFATGNAVDFVYTLELTGIGAGTSASFDYQFTAEFAATATSGAASITAAVNGVGTDTVTAVYAATNNGSFFNPNDTWTLGNAAVDFTPVPEPASALLLAAGGLVMLRRRSA</sequence>
<dbReference type="InterPro" id="IPR013424">
    <property type="entry name" value="Ice-binding_C"/>
</dbReference>
<proteinExistence type="predicted"/>
<keyword evidence="1" id="KW-0732">Signal</keyword>
<dbReference type="RefSeq" id="WP_014438097.1">
    <property type="nucleotide sequence ID" value="NC_017080.1"/>
</dbReference>
<organism evidence="2 3">
    <name type="scientific">Phycisphaera mikurensis (strain NBRC 102666 / KCTC 22515 / FYK2301M01)</name>
    <dbReference type="NCBI Taxonomy" id="1142394"/>
    <lineage>
        <taxon>Bacteria</taxon>
        <taxon>Pseudomonadati</taxon>
        <taxon>Planctomycetota</taxon>
        <taxon>Phycisphaerae</taxon>
        <taxon>Phycisphaerales</taxon>
        <taxon>Phycisphaeraceae</taxon>
        <taxon>Phycisphaera</taxon>
    </lineage>
</organism>
<dbReference type="EMBL" id="AP012338">
    <property type="protein sequence ID" value="BAM04887.1"/>
    <property type="molecule type" value="Genomic_DNA"/>
</dbReference>
<accession>I0IHZ9</accession>
<feature type="signal peptide" evidence="1">
    <location>
        <begin position="1"/>
        <end position="22"/>
    </location>
</feature>